<dbReference type="EMBL" id="JAWLKF010000022">
    <property type="protein sequence ID" value="MDV6305559.1"/>
    <property type="molecule type" value="Genomic_DNA"/>
</dbReference>
<keyword evidence="4" id="KW-0804">Transcription</keyword>
<evidence type="ECO:0000256" key="4">
    <source>
        <dbReference type="ARBA" id="ARBA00023163"/>
    </source>
</evidence>
<dbReference type="PANTHER" id="PTHR30204:SF69">
    <property type="entry name" value="MERR-FAMILY TRANSCRIPTIONAL REGULATOR"/>
    <property type="match status" value="1"/>
</dbReference>
<keyword evidence="3" id="KW-0238">DNA-binding</keyword>
<dbReference type="SMART" id="SM00422">
    <property type="entry name" value="HTH_MERR"/>
    <property type="match status" value="1"/>
</dbReference>
<dbReference type="CDD" id="cd00592">
    <property type="entry name" value="HTH_MerR-like"/>
    <property type="match status" value="1"/>
</dbReference>
<evidence type="ECO:0000259" key="5">
    <source>
        <dbReference type="PROSITE" id="PS50937"/>
    </source>
</evidence>
<dbReference type="Proteomes" id="UP001186104">
    <property type="component" value="Unassembled WGS sequence"/>
</dbReference>
<evidence type="ECO:0000256" key="1">
    <source>
        <dbReference type="ARBA" id="ARBA00022491"/>
    </source>
</evidence>
<organism evidence="6 7">
    <name type="scientific">Rhodococcus cerastii</name>
    <dbReference type="NCBI Taxonomy" id="908616"/>
    <lineage>
        <taxon>Bacteria</taxon>
        <taxon>Bacillati</taxon>
        <taxon>Actinomycetota</taxon>
        <taxon>Actinomycetes</taxon>
        <taxon>Mycobacteriales</taxon>
        <taxon>Nocardiaceae</taxon>
        <taxon>Rhodococcus</taxon>
    </lineage>
</organism>
<keyword evidence="2" id="KW-0805">Transcription regulation</keyword>
<dbReference type="InterPro" id="IPR047057">
    <property type="entry name" value="MerR_fam"/>
</dbReference>
<protein>
    <submittedName>
        <fullName evidence="6">MerR family transcriptional regulator</fullName>
    </submittedName>
</protein>
<dbReference type="RefSeq" id="WP_317534279.1">
    <property type="nucleotide sequence ID" value="NZ_JAWLKF010000022.1"/>
</dbReference>
<dbReference type="PROSITE" id="PS50937">
    <property type="entry name" value="HTH_MERR_2"/>
    <property type="match status" value="1"/>
</dbReference>
<feature type="domain" description="HTH merR-type" evidence="5">
    <location>
        <begin position="1"/>
        <end position="68"/>
    </location>
</feature>
<dbReference type="InterPro" id="IPR009061">
    <property type="entry name" value="DNA-bd_dom_put_sf"/>
</dbReference>
<keyword evidence="1" id="KW-0678">Repressor</keyword>
<gene>
    <name evidence="6" type="ORF">R3P93_23580</name>
</gene>
<evidence type="ECO:0000256" key="2">
    <source>
        <dbReference type="ARBA" id="ARBA00023015"/>
    </source>
</evidence>
<dbReference type="SUPFAM" id="SSF46955">
    <property type="entry name" value="Putative DNA-binding domain"/>
    <property type="match status" value="1"/>
</dbReference>
<comment type="caution">
    <text evidence="6">The sequence shown here is derived from an EMBL/GenBank/DDBJ whole genome shotgun (WGS) entry which is preliminary data.</text>
</comment>
<dbReference type="Gene3D" id="1.10.1660.10">
    <property type="match status" value="1"/>
</dbReference>
<dbReference type="InterPro" id="IPR000551">
    <property type="entry name" value="MerR-type_HTH_dom"/>
</dbReference>
<proteinExistence type="predicted"/>
<dbReference type="PANTHER" id="PTHR30204">
    <property type="entry name" value="REDOX-CYCLING DRUG-SENSING TRANSCRIPTIONAL ACTIVATOR SOXR"/>
    <property type="match status" value="1"/>
</dbReference>
<dbReference type="Pfam" id="PF13411">
    <property type="entry name" value="MerR_1"/>
    <property type="match status" value="1"/>
</dbReference>
<evidence type="ECO:0000256" key="3">
    <source>
        <dbReference type="ARBA" id="ARBA00023125"/>
    </source>
</evidence>
<evidence type="ECO:0000313" key="6">
    <source>
        <dbReference type="EMBL" id="MDV6305559.1"/>
    </source>
</evidence>
<reference evidence="6 7" key="1">
    <citation type="submission" date="2023-10" db="EMBL/GenBank/DDBJ databases">
        <title>Development of a sustainable strategy for remediation of hydrocarbon-contaminated territories based on the waste exchange concept.</title>
        <authorList>
            <person name="Krivoruchko A."/>
        </authorList>
    </citation>
    <scope>NUCLEOTIDE SEQUENCE [LARGE SCALE GENOMIC DNA]</scope>
    <source>
        <strain evidence="6 7">IEGM 1327</strain>
    </source>
</reference>
<accession>A0ABU4D760</accession>
<sequence length="136" mass="15497">MKIGEVARELDVPTHVLRHWDDAGVVVPERLPSGHRDYSEEHVRRLRVLRACQGVGISLADVRLILHRDEQERTAVIAEHLARIRRHRAQLDNAERFLAHVIDCTHDLLTRCAQCSEYSNTQLRSPLDAGAPIDSE</sequence>
<keyword evidence="7" id="KW-1185">Reference proteome</keyword>
<name>A0ABU4D760_9NOCA</name>
<evidence type="ECO:0000313" key="7">
    <source>
        <dbReference type="Proteomes" id="UP001186104"/>
    </source>
</evidence>